<proteinExistence type="predicted"/>
<gene>
    <name evidence="2" type="ORF">FB475_6518</name>
</gene>
<reference evidence="2 3" key="1">
    <citation type="submission" date="2019-06" db="EMBL/GenBank/DDBJ databases">
        <title>Sequencing the genomes of 1000 actinobacteria strains.</title>
        <authorList>
            <person name="Klenk H.-P."/>
        </authorList>
    </citation>
    <scope>NUCLEOTIDE SEQUENCE [LARGE SCALE GENOMIC DNA]</scope>
    <source>
        <strain evidence="2 3">DSM 17305</strain>
    </source>
</reference>
<feature type="region of interest" description="Disordered" evidence="1">
    <location>
        <begin position="2143"/>
        <end position="2162"/>
    </location>
</feature>
<sequence length="2162" mass="231092">MTTAAIGGEAIDGEGPPALARARARRVLGLAFGIVAPEAVALRNGKLRVADRQLPARALRQLERRLARRAGTDVTDDRLLAEAVAFAGAELGRVRDGSPADGATAALDALLDLPALPDTQQAETQALLQDLLDGNPLTTDADLRRLTKARARRPTERPPAADLVATAQTLTRNTEQLTSRTPTLHPPAAGGAGGAVAGGLGVVRRVRRVREYFRAVRAGVRADREALNRAGAARYAEYRELSREWLETRDGLGVRELEEIEVDLKNVTRALARGAHPLPAHPSAGFQVVAPERPALVTPQQRFDARVRRQVAELETAATQHEERAATRTRSAQDASERAADLFEQAEQQAAAADASAGERARRLRTRAVATLRIADRHTAIAAACTRAATQARNAATAYETLLTDTSVDAARAAAQHVRAYDRATAATLPSIEVQHNGLPSGRLPHLTTLCQELNQALEDSGSSYRFTPDVLHRTLRAESRRILSPEGFVLTVGNDPRANVDELVQLHLKLDPGELQEVLDSPIGIDEAQVGQVVQAGFGVTTAATHDSGRTIGASLQSLTAALPPTSKLKAIAQLVSPGVEFDSGRTYAVSGGATEFAQTGAVEALRGEFLRYRATRPQWNWRIRTSATGDWSPPRTVRTGADHDSPTLDLGFIHTYTVPPPTEQVDLSTLGLDAERNTAMPEHMATRVDGLNDLCDRTVAELTRRLGTLDRVGHDRVRSLVAEDAVTRLDETTRPGGLWRLITSGGRPVAWAQLETIADLDSAELVSDSSPDHKLEFWRVGNSGASGGQSFGTSRTVGVSATYGGSALADVGATGVGVAPGLRAGRSTGRDDAASTADLGSRWSTQRVAPTVGVKLRLRHKVTVHRLDREESFTTTSEGDAHLRMAERDAFRYGLPVPAAGILRDAEGKPRYGTDGRLLLRGDAEPTESTLQLPGWLGNGPGKLRGAGPAMIRNLTGADEVREGFLEHLAQQSMIPPLGPDGVPRPAGLTGLDPAVQLSRSENWEHAIQQLGRRRLETGYDHAAQDGLTFRLTEHRTGHQPRVRSYRISIEQHFDRARPIGLAGDDMVVNVDIGVSTSGRSGGRSRSLPWSARLGLTRPPADGQAGIAPQAGAFFGRTSLGRYAGWLSSRSAYRMTVSESSAQVAVFDVPHTITISEITDDGTEVPVVSSEGAAQIWMDSEFCNSSAASSLSVSGQVDPTLLHTATIQHVDARDPMRRLIAAVPELGHGDSSALHHLSAFLAPRNLISRPELLTTEYSTGLAIGRGPSDPLDAMRHLTLAPRRTTLDVRTRVENLKYVGTGRPILAELNLTLAGVSSTSTVSTGKSAGASAGAGSVSADGSSIGGTAGGTRSTSMSASGSQSASSAVERTLMRDGQHYQFLGDLVLAAQLRSEGADPQAIPLETGAVVLTLPEHEALRMYGRRQLDLPLHQVSDAVERLLNGNLDLSRRTAVSLLRRYRDEKTGSADGLAAGHDDERLADLLRDLTGVRRTEDDQLDAVLASAEELARQRVDVRLPRHYQHLMGAAQVDRSSLQDQAGNDTDMFGEVCAAVGAYDPQALADPVLISALRGDLSGTRWRNQLDDMLDPRGFVRELPVGDRTGSRDLRVRIRVRFVGPATAEAGGTTGHSGNGFGLVQLWSMRERSRSVTRGTTYGGTLGLAGQSQAADGASATAGVGAEVGASTTASSSELNTRISTGLSLSTARVERDYEVTVEVEDRAGRTTTRRVSNGRMSLSVPASVIDSEPSIDGGHRTDHRPVRLPDNYLVEGTTAHADGADPENTLFDAACKRLGRVDMLGADGVRTHEAALDALLGGGNRMVAFQEMAAPAGYELPRLPVPDDPSRGVVVRVRAEPSGLELISNPEAHATTQLGENSRELRVSQLTAKSNHLLPGSGSAGGSTPGGDVTAGVTQGRQVAEQDTGTVGVRHETGAYESGEVVTVKVTVAYHLDFERHRLDRHQRPRVDRTASVPNAASGEAFLTMFRHEYEAMQARMEAGQPALTGWDLDRQPRPARVRTVRLDVTADPEHPYRPLVEALDQAHRNRTNVRLRLRQADGTRRVYVAGPDGTLTCRGDNLFAKAFATLHPRLALLAEGRVNLRDLLTEQDESGRFTATVVDALQQRGIPASALTGTDSRMRQVSADGAPMYRPTASGAGQGLAVE</sequence>
<keyword evidence="3" id="KW-1185">Reference proteome</keyword>
<evidence type="ECO:0000313" key="3">
    <source>
        <dbReference type="Proteomes" id="UP000316298"/>
    </source>
</evidence>
<feature type="compositionally biased region" description="Low complexity" evidence="1">
    <location>
        <begin position="1351"/>
        <end position="1368"/>
    </location>
</feature>
<dbReference type="OrthoDB" id="3513155at2"/>
<accession>A0A542DUQ0</accession>
<dbReference type="Proteomes" id="UP000316298">
    <property type="component" value="Unassembled WGS sequence"/>
</dbReference>
<evidence type="ECO:0000256" key="1">
    <source>
        <dbReference type="SAM" id="MobiDB-lite"/>
    </source>
</evidence>
<feature type="region of interest" description="Disordered" evidence="1">
    <location>
        <begin position="317"/>
        <end position="341"/>
    </location>
</feature>
<feature type="compositionally biased region" description="Low complexity" evidence="1">
    <location>
        <begin position="1321"/>
        <end position="1343"/>
    </location>
</feature>
<dbReference type="RefSeq" id="WP_141861365.1">
    <property type="nucleotide sequence ID" value="NZ_BAAAKA010000010.1"/>
</dbReference>
<feature type="region of interest" description="Disordered" evidence="1">
    <location>
        <begin position="1321"/>
        <end position="1369"/>
    </location>
</feature>
<organism evidence="2 3">
    <name type="scientific">Kribbella jejuensis</name>
    <dbReference type="NCBI Taxonomy" id="236068"/>
    <lineage>
        <taxon>Bacteria</taxon>
        <taxon>Bacillati</taxon>
        <taxon>Actinomycetota</taxon>
        <taxon>Actinomycetes</taxon>
        <taxon>Propionibacteriales</taxon>
        <taxon>Kribbellaceae</taxon>
        <taxon>Kribbella</taxon>
    </lineage>
</organism>
<dbReference type="EMBL" id="VFMM01000003">
    <property type="protein sequence ID" value="TQJ06842.1"/>
    <property type="molecule type" value="Genomic_DNA"/>
</dbReference>
<comment type="caution">
    <text evidence="2">The sequence shown here is derived from an EMBL/GenBank/DDBJ whole genome shotgun (WGS) entry which is preliminary data.</text>
</comment>
<name>A0A542DUQ0_9ACTN</name>
<protein>
    <submittedName>
        <fullName evidence="2">Uncharacterized protein</fullName>
    </submittedName>
</protein>
<evidence type="ECO:0000313" key="2">
    <source>
        <dbReference type="EMBL" id="TQJ06842.1"/>
    </source>
</evidence>
<feature type="region of interest" description="Disordered" evidence="1">
    <location>
        <begin position="1889"/>
        <end position="1909"/>
    </location>
</feature>